<name>A0ABU6MG11_9BACI</name>
<feature type="compositionally biased region" description="Polar residues" evidence="1">
    <location>
        <begin position="220"/>
        <end position="234"/>
    </location>
</feature>
<feature type="signal peptide" evidence="2">
    <location>
        <begin position="1"/>
        <end position="26"/>
    </location>
</feature>
<dbReference type="EMBL" id="JARMAB010000012">
    <property type="protein sequence ID" value="MED1203349.1"/>
    <property type="molecule type" value="Genomic_DNA"/>
</dbReference>
<reference evidence="3 4" key="1">
    <citation type="submission" date="2023-03" db="EMBL/GenBank/DDBJ databases">
        <title>Bacillus Genome Sequencing.</title>
        <authorList>
            <person name="Dunlap C."/>
        </authorList>
    </citation>
    <scope>NUCLEOTIDE SEQUENCE [LARGE SCALE GENOMIC DNA]</scope>
    <source>
        <strain evidence="3 4">B-23453</strain>
    </source>
</reference>
<evidence type="ECO:0000256" key="2">
    <source>
        <dbReference type="SAM" id="SignalP"/>
    </source>
</evidence>
<dbReference type="Proteomes" id="UP001341444">
    <property type="component" value="Unassembled WGS sequence"/>
</dbReference>
<evidence type="ECO:0000313" key="3">
    <source>
        <dbReference type="EMBL" id="MED1203349.1"/>
    </source>
</evidence>
<evidence type="ECO:0000256" key="1">
    <source>
        <dbReference type="SAM" id="MobiDB-lite"/>
    </source>
</evidence>
<proteinExistence type="predicted"/>
<feature type="compositionally biased region" description="Low complexity" evidence="1">
    <location>
        <begin position="324"/>
        <end position="341"/>
    </location>
</feature>
<feature type="compositionally biased region" description="Low complexity" evidence="1">
    <location>
        <begin position="355"/>
        <end position="398"/>
    </location>
</feature>
<protein>
    <submittedName>
        <fullName evidence="3">Uncharacterized protein</fullName>
    </submittedName>
</protein>
<dbReference type="RefSeq" id="WP_066268990.1">
    <property type="nucleotide sequence ID" value="NZ_JARMAB010000012.1"/>
</dbReference>
<keyword evidence="4" id="KW-1185">Reference proteome</keyword>
<evidence type="ECO:0000313" key="4">
    <source>
        <dbReference type="Proteomes" id="UP001341444"/>
    </source>
</evidence>
<organism evidence="3 4">
    <name type="scientific">Heyndrickxia acidicola</name>
    <dbReference type="NCBI Taxonomy" id="209389"/>
    <lineage>
        <taxon>Bacteria</taxon>
        <taxon>Bacillati</taxon>
        <taxon>Bacillota</taxon>
        <taxon>Bacilli</taxon>
        <taxon>Bacillales</taxon>
        <taxon>Bacillaceae</taxon>
        <taxon>Heyndrickxia</taxon>
    </lineage>
</organism>
<keyword evidence="2" id="KW-0732">Signal</keyword>
<comment type="caution">
    <text evidence="3">The sequence shown here is derived from an EMBL/GenBank/DDBJ whole genome shotgun (WGS) entry which is preliminary data.</text>
</comment>
<feature type="compositionally biased region" description="Polar residues" evidence="1">
    <location>
        <begin position="242"/>
        <end position="273"/>
    </location>
</feature>
<gene>
    <name evidence="3" type="ORF">P4T90_09695</name>
</gene>
<sequence length="398" mass="41279">MLKKHFIIATLLVLALSFTYFPKYSAADTAPASTDGFIIEADAVEGVMGIPELVSGETSSSSNQLMLRIHYTHARIIGLKLTKVLNTPSGPVTIQMKASQPVELNQMSVDATKLEFGGIYVPKVGEIGMKNVRLVAHKQTADTADLNGLNVSFVSNASADTTADSDDALKSLADKLTQLVSGNGLTPGADSQQLIDKLLKGAVQQKNTSTGSKTNTNGTQPKPQANTNATASSVDENKSKTAKVNSNTKYSQEDSSNNKQIDQQCKTNQPSQPTEKDKTKKQHGKNSTDSKSNHVLTSSQSCQQGQKNNTDKDHSPGDNQKNVNSSGTSNGSDSSPSSGTNAKANPPGTADTGTSAGASSGSSSSNPAGGSSSNQSGSSSSSQSSSGGLFGFLNSLLP</sequence>
<feature type="compositionally biased region" description="Low complexity" evidence="1">
    <location>
        <begin position="206"/>
        <end position="219"/>
    </location>
</feature>
<feature type="compositionally biased region" description="Polar residues" evidence="1">
    <location>
        <begin position="293"/>
        <end position="308"/>
    </location>
</feature>
<accession>A0ABU6MG11</accession>
<feature type="chain" id="PRO_5046040988" evidence="2">
    <location>
        <begin position="27"/>
        <end position="398"/>
    </location>
</feature>
<feature type="region of interest" description="Disordered" evidence="1">
    <location>
        <begin position="203"/>
        <end position="398"/>
    </location>
</feature>